<evidence type="ECO:0000256" key="1">
    <source>
        <dbReference type="ARBA" id="ARBA00004123"/>
    </source>
</evidence>
<dbReference type="GO" id="GO:0005634">
    <property type="term" value="C:nucleus"/>
    <property type="evidence" value="ECO:0007669"/>
    <property type="project" value="UniProtKB-SubCell"/>
</dbReference>
<dbReference type="Pfam" id="PF12753">
    <property type="entry name" value="Nro1"/>
    <property type="match status" value="1"/>
</dbReference>
<name>A0A1X7QXE2_9SACH</name>
<reference evidence="9 10" key="1">
    <citation type="submission" date="2017-04" db="EMBL/GenBank/DDBJ databases">
        <authorList>
            <person name="Afonso C.L."/>
            <person name="Miller P.J."/>
            <person name="Scott M.A."/>
            <person name="Spackman E."/>
            <person name="Goraichik I."/>
            <person name="Dimitrov K.M."/>
            <person name="Suarez D.L."/>
            <person name="Swayne D.E."/>
        </authorList>
    </citation>
    <scope>NUCLEOTIDE SEQUENCE [LARGE SCALE GENOMIC DNA]</scope>
</reference>
<keyword evidence="7" id="KW-0539">Nucleus</keyword>
<proteinExistence type="inferred from homology"/>
<keyword evidence="6" id="KW-0804">Transcription</keyword>
<evidence type="ECO:0000313" key="10">
    <source>
        <dbReference type="Proteomes" id="UP000196158"/>
    </source>
</evidence>
<evidence type="ECO:0000256" key="2">
    <source>
        <dbReference type="ARBA" id="ARBA00007273"/>
    </source>
</evidence>
<evidence type="ECO:0000256" key="4">
    <source>
        <dbReference type="ARBA" id="ARBA00022845"/>
    </source>
</evidence>
<feature type="region of interest" description="Disordered" evidence="8">
    <location>
        <begin position="1"/>
        <end position="52"/>
    </location>
</feature>
<dbReference type="AlphaFoldDB" id="A0A1X7QXE2"/>
<evidence type="ECO:0000256" key="3">
    <source>
        <dbReference type="ARBA" id="ARBA00017359"/>
    </source>
</evidence>
<dbReference type="Proteomes" id="UP000196158">
    <property type="component" value="Unassembled WGS sequence"/>
</dbReference>
<protein>
    <recommendedName>
        <fullName evidence="3">Enhancer of translation termination 1</fullName>
    </recommendedName>
</protein>
<evidence type="ECO:0000256" key="8">
    <source>
        <dbReference type="SAM" id="MobiDB-lite"/>
    </source>
</evidence>
<sequence>MAKRPLGLSKSNKAKRVKKDQNNEGAGTSNSNASSKEGTPQLTLEVEEGEDPENELVQLRAMWKRYFHEERQSEPLLNGVINECNGLLIKSDKEGTQLDTEYLAIFAFALVESIYTEDGYHPEMHELFERALEVLERGFKQDPENKLLGLTFANLCFTRIITEYMSQLKPESQESEKKWAIENLLNDAMSKFSIYDKDIKMTYSVLNELNTLLELVGHFNSSSAVAEDGLDSDIEEDAEDDIEEDGEETAIISKTHPLYDTKLNSRSHFEWQRRQLIELYEKLSSNDKDIKFKRDVATMIGELYLKKAASPSRQFLNLRYGDDKDGDITHGHVCQEAQENAIKAIASALEYLRLAQDPDSTDSWVAIAEAYIDLGNVCDNESSEQENAYGEAEKLLRKANIAAHGKYDEVLSRFLEDQAQ</sequence>
<dbReference type="InterPro" id="IPR024318">
    <property type="entry name" value="Nro1/ETT1"/>
</dbReference>
<keyword evidence="5" id="KW-0805">Transcription regulation</keyword>
<feature type="compositionally biased region" description="Polar residues" evidence="8">
    <location>
        <begin position="23"/>
        <end position="42"/>
    </location>
</feature>
<dbReference type="OrthoDB" id="5598057at2759"/>
<dbReference type="GO" id="GO:2000640">
    <property type="term" value="P:positive regulation of SREBP signaling pathway"/>
    <property type="evidence" value="ECO:0007669"/>
    <property type="project" value="TreeGrafter"/>
</dbReference>
<keyword evidence="4" id="KW-0810">Translation regulation</keyword>
<dbReference type="STRING" id="1789683.A0A1X7QXE2"/>
<dbReference type="EMBL" id="FXLY01000002">
    <property type="protein sequence ID" value="SMN17879.1"/>
    <property type="molecule type" value="Genomic_DNA"/>
</dbReference>
<gene>
    <name evidence="9" type="ORF">KASA_0Q02519G</name>
</gene>
<dbReference type="PANTHER" id="PTHR28290">
    <property type="entry name" value="ENHANCER OF TRANSLATION TERMINATION 1"/>
    <property type="match status" value="1"/>
</dbReference>
<evidence type="ECO:0000256" key="7">
    <source>
        <dbReference type="ARBA" id="ARBA00023242"/>
    </source>
</evidence>
<accession>A0A1X7QXE2</accession>
<evidence type="ECO:0000313" key="9">
    <source>
        <dbReference type="EMBL" id="SMN17879.1"/>
    </source>
</evidence>
<comment type="similarity">
    <text evidence="2">Belongs to the ETT1 family.</text>
</comment>
<organism evidence="9 10">
    <name type="scientific">Maudiozyma saulgeensis</name>
    <dbReference type="NCBI Taxonomy" id="1789683"/>
    <lineage>
        <taxon>Eukaryota</taxon>
        <taxon>Fungi</taxon>
        <taxon>Dikarya</taxon>
        <taxon>Ascomycota</taxon>
        <taxon>Saccharomycotina</taxon>
        <taxon>Saccharomycetes</taxon>
        <taxon>Saccharomycetales</taxon>
        <taxon>Saccharomycetaceae</taxon>
        <taxon>Maudiozyma</taxon>
    </lineage>
</organism>
<keyword evidence="10" id="KW-1185">Reference proteome</keyword>
<dbReference type="GO" id="GO:0006417">
    <property type="term" value="P:regulation of translation"/>
    <property type="evidence" value="ECO:0007669"/>
    <property type="project" value="UniProtKB-KW"/>
</dbReference>
<evidence type="ECO:0000256" key="5">
    <source>
        <dbReference type="ARBA" id="ARBA00023015"/>
    </source>
</evidence>
<evidence type="ECO:0000256" key="6">
    <source>
        <dbReference type="ARBA" id="ARBA00023163"/>
    </source>
</evidence>
<comment type="subcellular location">
    <subcellularLocation>
        <location evidence="1">Nucleus</location>
    </subcellularLocation>
</comment>
<dbReference type="PANTHER" id="PTHR28290:SF1">
    <property type="entry name" value="ENHANCER OF TRANSLATION TERMINATION 1"/>
    <property type="match status" value="1"/>
</dbReference>